<dbReference type="SMART" id="SM00504">
    <property type="entry name" value="Ubox"/>
    <property type="match status" value="1"/>
</dbReference>
<dbReference type="GO" id="GO:0016567">
    <property type="term" value="P:protein ubiquitination"/>
    <property type="evidence" value="ECO:0007669"/>
    <property type="project" value="InterPro"/>
</dbReference>
<evidence type="ECO:0000313" key="8">
    <source>
        <dbReference type="EMBL" id="KAK2718835.1"/>
    </source>
</evidence>
<evidence type="ECO:0000313" key="9">
    <source>
        <dbReference type="Proteomes" id="UP001187531"/>
    </source>
</evidence>
<comment type="caution">
    <text evidence="8">The sequence shown here is derived from an EMBL/GenBank/DDBJ whole genome shotgun (WGS) entry which is preliminary data.</text>
</comment>
<dbReference type="PROSITE" id="PS00518">
    <property type="entry name" value="ZF_RING_1"/>
    <property type="match status" value="1"/>
</dbReference>
<dbReference type="InterPro" id="IPR003613">
    <property type="entry name" value="Ubox_domain"/>
</dbReference>
<feature type="compositionally biased region" description="Gly residues" evidence="6">
    <location>
        <begin position="380"/>
        <end position="389"/>
    </location>
</feature>
<keyword evidence="9" id="KW-1185">Reference proteome</keyword>
<dbReference type="GO" id="GO:0004842">
    <property type="term" value="F:ubiquitin-protein transferase activity"/>
    <property type="evidence" value="ECO:0007669"/>
    <property type="project" value="InterPro"/>
</dbReference>
<keyword evidence="2 4" id="KW-0863">Zinc-finger</keyword>
<dbReference type="InterPro" id="IPR013083">
    <property type="entry name" value="Znf_RING/FYVE/PHD"/>
</dbReference>
<dbReference type="InterPro" id="IPR001841">
    <property type="entry name" value="Znf_RING"/>
</dbReference>
<dbReference type="AlphaFoldDB" id="A0AA88HZJ7"/>
<dbReference type="PANTHER" id="PTHR10131">
    <property type="entry name" value="TNF RECEPTOR ASSOCIATED FACTOR"/>
    <property type="match status" value="1"/>
</dbReference>
<dbReference type="InterPro" id="IPR017907">
    <property type="entry name" value="Znf_RING_CS"/>
</dbReference>
<dbReference type="SMART" id="SM00184">
    <property type="entry name" value="RING"/>
    <property type="match status" value="1"/>
</dbReference>
<proteinExistence type="predicted"/>
<keyword evidence="1" id="KW-0479">Metal-binding</keyword>
<evidence type="ECO:0000256" key="6">
    <source>
        <dbReference type="SAM" id="MobiDB-lite"/>
    </source>
</evidence>
<accession>A0AA88HZJ7</accession>
<dbReference type="Proteomes" id="UP001187531">
    <property type="component" value="Unassembled WGS sequence"/>
</dbReference>
<name>A0AA88HZJ7_ARTSF</name>
<dbReference type="EMBL" id="JAVRJZ010000009">
    <property type="protein sequence ID" value="KAK2718835.1"/>
    <property type="molecule type" value="Genomic_DNA"/>
</dbReference>
<dbReference type="PANTHER" id="PTHR10131:SF157">
    <property type="entry name" value="RECEPTOR-ASSOCIATED FACTOR, PUTATIVE-RELATED"/>
    <property type="match status" value="1"/>
</dbReference>
<protein>
    <recommendedName>
        <fullName evidence="7">RING-type domain-containing protein</fullName>
    </recommendedName>
</protein>
<dbReference type="GO" id="GO:0008270">
    <property type="term" value="F:zinc ion binding"/>
    <property type="evidence" value="ECO:0007669"/>
    <property type="project" value="UniProtKB-KW"/>
</dbReference>
<dbReference type="PROSITE" id="PS50089">
    <property type="entry name" value="ZF_RING_2"/>
    <property type="match status" value="1"/>
</dbReference>
<gene>
    <name evidence="8" type="ORF">QYM36_005991</name>
</gene>
<feature type="coiled-coil region" evidence="5">
    <location>
        <begin position="200"/>
        <end position="238"/>
    </location>
</feature>
<dbReference type="SUPFAM" id="SSF49599">
    <property type="entry name" value="TRAF domain-like"/>
    <property type="match status" value="1"/>
</dbReference>
<keyword evidence="3" id="KW-0862">Zinc</keyword>
<feature type="compositionally biased region" description="Basic and acidic residues" evidence="6">
    <location>
        <begin position="335"/>
        <end position="350"/>
    </location>
</feature>
<organism evidence="8 9">
    <name type="scientific">Artemia franciscana</name>
    <name type="common">Brine shrimp</name>
    <name type="synonym">Artemia sanfranciscana</name>
    <dbReference type="NCBI Taxonomy" id="6661"/>
    <lineage>
        <taxon>Eukaryota</taxon>
        <taxon>Metazoa</taxon>
        <taxon>Ecdysozoa</taxon>
        <taxon>Arthropoda</taxon>
        <taxon>Crustacea</taxon>
        <taxon>Branchiopoda</taxon>
        <taxon>Anostraca</taxon>
        <taxon>Artemiidae</taxon>
        <taxon>Artemia</taxon>
    </lineage>
</organism>
<evidence type="ECO:0000256" key="1">
    <source>
        <dbReference type="ARBA" id="ARBA00022723"/>
    </source>
</evidence>
<dbReference type="SUPFAM" id="SSF57850">
    <property type="entry name" value="RING/U-box"/>
    <property type="match status" value="1"/>
</dbReference>
<dbReference type="GO" id="GO:0043122">
    <property type="term" value="P:regulation of canonical NF-kappaB signal transduction"/>
    <property type="evidence" value="ECO:0007669"/>
    <property type="project" value="TreeGrafter"/>
</dbReference>
<feature type="domain" description="RING-type" evidence="7">
    <location>
        <begin position="18"/>
        <end position="57"/>
    </location>
</feature>
<evidence type="ECO:0000259" key="7">
    <source>
        <dbReference type="PROSITE" id="PS50089"/>
    </source>
</evidence>
<keyword evidence="5" id="KW-0175">Coiled coil</keyword>
<evidence type="ECO:0000256" key="3">
    <source>
        <dbReference type="ARBA" id="ARBA00022833"/>
    </source>
</evidence>
<reference evidence="8" key="1">
    <citation type="submission" date="2023-07" db="EMBL/GenBank/DDBJ databases">
        <title>Chromosome-level genome assembly of Artemia franciscana.</title>
        <authorList>
            <person name="Jo E."/>
        </authorList>
    </citation>
    <scope>NUCLEOTIDE SEQUENCE</scope>
    <source>
        <tissue evidence="8">Whole body</tissue>
    </source>
</reference>
<feature type="region of interest" description="Disordered" evidence="6">
    <location>
        <begin position="319"/>
        <end position="389"/>
    </location>
</feature>
<evidence type="ECO:0000256" key="2">
    <source>
        <dbReference type="ARBA" id="ARBA00022771"/>
    </source>
</evidence>
<evidence type="ECO:0000256" key="5">
    <source>
        <dbReference type="SAM" id="Coils"/>
    </source>
</evidence>
<feature type="compositionally biased region" description="Basic residues" evidence="6">
    <location>
        <begin position="323"/>
        <end position="334"/>
    </location>
</feature>
<dbReference type="Gene3D" id="3.30.40.10">
    <property type="entry name" value="Zinc/RING finger domain, C3HC4 (zinc finger)"/>
    <property type="match status" value="2"/>
</dbReference>
<feature type="compositionally biased region" description="Basic and acidic residues" evidence="6">
    <location>
        <begin position="359"/>
        <end position="379"/>
    </location>
</feature>
<evidence type="ECO:0000256" key="4">
    <source>
        <dbReference type="PROSITE-ProRule" id="PRU00175"/>
    </source>
</evidence>
<sequence length="389" mass="43964">MGVDIDRFIGDVDSSFICSICNDVLEDPQQAPICEHAFCKICISQWLNTNQSCPLDREHLTMSDLRPVSRILQYFLSRLTLTCNNQIHGCPAILAQEELETHLLECSFDPKRLVSCNSGCGITISFGELANHNCVQSLRLEMKETSEILFGLIDAETENKNKMSEIESKLAGFQLEIGDKMSNLVEKLGSGINTNLVKRLERVEKETEDKMSKMHNINANLVKELERVKKANKDEMSKILGINANLVKKLERVEKGNEDKMLMIESKLELLQAEMAKIRISKSNSFHVESATLKQKIFREPQSVKQKLQLRSVTQQIIGVTSRKARRKNLTRGRPKTDPDHSKTDTERGRFRGGRGRGRGRDGFRDGGRDENRGGESRGRGGYGNPFRP</sequence>
<dbReference type="Pfam" id="PF13923">
    <property type="entry name" value="zf-C3HC4_2"/>
    <property type="match status" value="1"/>
</dbReference>